<evidence type="ECO:0000313" key="3">
    <source>
        <dbReference type="Proteomes" id="UP000053240"/>
    </source>
</evidence>
<evidence type="ECO:0000256" key="1">
    <source>
        <dbReference type="SAM" id="MobiDB-lite"/>
    </source>
</evidence>
<feature type="compositionally biased region" description="Basic and acidic residues" evidence="1">
    <location>
        <begin position="36"/>
        <end position="55"/>
    </location>
</feature>
<protein>
    <submittedName>
        <fullName evidence="2">Uncharacterized protein</fullName>
    </submittedName>
</protein>
<dbReference type="InParanoid" id="A0A194QZX0"/>
<organism evidence="2 3">
    <name type="scientific">Papilio machaon</name>
    <name type="common">Old World swallowtail butterfly</name>
    <dbReference type="NCBI Taxonomy" id="76193"/>
    <lineage>
        <taxon>Eukaryota</taxon>
        <taxon>Metazoa</taxon>
        <taxon>Ecdysozoa</taxon>
        <taxon>Arthropoda</taxon>
        <taxon>Hexapoda</taxon>
        <taxon>Insecta</taxon>
        <taxon>Pterygota</taxon>
        <taxon>Neoptera</taxon>
        <taxon>Endopterygota</taxon>
        <taxon>Lepidoptera</taxon>
        <taxon>Glossata</taxon>
        <taxon>Ditrysia</taxon>
        <taxon>Papilionoidea</taxon>
        <taxon>Papilionidae</taxon>
        <taxon>Papilioninae</taxon>
        <taxon>Papilio</taxon>
    </lineage>
</organism>
<feature type="region of interest" description="Disordered" evidence="1">
    <location>
        <begin position="329"/>
        <end position="372"/>
    </location>
</feature>
<dbReference type="Proteomes" id="UP000053240">
    <property type="component" value="Unassembled WGS sequence"/>
</dbReference>
<evidence type="ECO:0000313" key="2">
    <source>
        <dbReference type="EMBL" id="KPJ11002.1"/>
    </source>
</evidence>
<dbReference type="EMBL" id="KQ460890">
    <property type="protein sequence ID" value="KPJ11002.1"/>
    <property type="molecule type" value="Genomic_DNA"/>
</dbReference>
<accession>A0A194QZX0</accession>
<name>A0A194QZX0_PAPMA</name>
<sequence length="1481" mass="169135">MPRASLSIRYILFELEEMEREDNFRLKRFKELKIKKQSKEAADKEEMKTDVKENLPPEQPTLLEVKFDDKKEDPYGFIELEKMKEKHIPKKMEKIEESMEKEPNINLNDVQETETNELKNQGEYTTNKDEEKVGNASYFDEPWNKIMDENFCKCSPLFMSTQEVCQAEIPNQSFNLESDKKLQGIKLQKEDELKISKDIPPCSSKILLTWLKKIIEEIISECVCNLRMNEKENVAACSQNIRKYSTEFSKLSVHDSTFSVNSKVEDKLGSFESKYKEIIKVSRLPNEDGTVRQKRKIVTVRTDKRNPMKTKSVNIQNNVDNGENLVCTCSDSSSQSGKSESSEADDANNQNDNDKRPDLFYPPTDTRSEPVCSKCLSDKSNLRSCISAGSMKNTKKMNTITCSYPSDRRVNITISDKGFEQLDSTKESRLPLVSSINVNFCDLPKNILLDLRDCQGVCNETNQKTKYAIDEDLSKITQPKKSASTCMCDLENDDLETAEKCSECFNKVGVEVEAMFKNASTGMTSTAYIFNNVIVTNIKRSDEDRKNTALQSPDFSYIFSKVEKEFKNICKQTCMTDDELSVVFNKIVFKKSIQDFQEDSLTRLKEISDLLKESVRSMNSGKYKFKYVYKNEVNNDMDKKTSTDIIYIYTICDASTSTDDVDCGSNNTGVTTVFKQTCKHRSEYTYFPSEVECRKADVVQRASETTLHDITKIFKDPCNCIFNKIDIKIPHKEDICNMKCGTSDSTNLVERDDLEKPSEILNVVDINTMFKDSCVRKNEFTYVLNKPTNKPSCELARRTTDLRLQQMSKFEDSNKNVWGNLNTTNIQKSEPNQFMKTPNLIKIDNMFKDSCVQKNSFTYVLNNLQDKASCELARRTSDLRLREIEKLSTNSKNSTCGYDTCIVCKPDRCLSPNYIKIDKMVKKACTQKNEFTYVSTKLGKKPVQLARRTSHLRLHEISKINESNSSKTAESEVQDAERSKSDFTCLLRKALESIEMIKSNCEKYRNVATFSDTSMYENDYKYFFNKIDQAKTSDFENASVVKKAQEINKMIKDSCTMSQNPKYDYIFQKVPKTCTCTCNRKFLALKLPCSVSFNNNVYEENKPCNIESQSTCSFVNKRKHKFLIQIPNPKFDSGTLGIEVMWKSGGVADKNIAPKSIHLTTSSITRICPGNSENKINQKKSWCRSNCSKSSKVPSEKNDISLIRRMLDSVKNVYVPFLKTSVSEVNKEATQPKADNVISLISNSTTSTYSWKSCVMKTCQADIECVEKNISYSGFSYGSSLDFVSYKSEGVGSACNSAIEYTNVEESTPCKYMKDSDVVEKLLTFDIDMKSGSSLDTKDSVISVKRSHSIKFDPNVSNHCQKCGRRKNKPKTACSKCSLTQNQQVYRLSKSPIPSCTRRQNKNLLKRSCSCISVSSPRYANEPKADYWYNVNKRTKFKCTSTECLRASEQNVANKCKQPIRKCLSYDDSDCCCSKNSRSFH</sequence>
<dbReference type="Gene3D" id="1.10.287.3240">
    <property type="match status" value="1"/>
</dbReference>
<feature type="compositionally biased region" description="Low complexity" evidence="1">
    <location>
        <begin position="330"/>
        <end position="339"/>
    </location>
</feature>
<reference evidence="2 3" key="1">
    <citation type="journal article" date="2015" name="Nat. Commun.">
        <title>Outbred genome sequencing and CRISPR/Cas9 gene editing in butterflies.</title>
        <authorList>
            <person name="Li X."/>
            <person name="Fan D."/>
            <person name="Zhang W."/>
            <person name="Liu G."/>
            <person name="Zhang L."/>
            <person name="Zhao L."/>
            <person name="Fang X."/>
            <person name="Chen L."/>
            <person name="Dong Y."/>
            <person name="Chen Y."/>
            <person name="Ding Y."/>
            <person name="Zhao R."/>
            <person name="Feng M."/>
            <person name="Zhu Y."/>
            <person name="Feng Y."/>
            <person name="Jiang X."/>
            <person name="Zhu D."/>
            <person name="Xiang H."/>
            <person name="Feng X."/>
            <person name="Li S."/>
            <person name="Wang J."/>
            <person name="Zhang G."/>
            <person name="Kronforst M.R."/>
            <person name="Wang W."/>
        </authorList>
    </citation>
    <scope>NUCLEOTIDE SEQUENCE [LARGE SCALE GENOMIC DNA]</scope>
    <source>
        <strain evidence="2">Ya'a_city_454_Pm</strain>
        <tissue evidence="2">Whole body</tissue>
    </source>
</reference>
<feature type="region of interest" description="Disordered" evidence="1">
    <location>
        <begin position="36"/>
        <end position="66"/>
    </location>
</feature>
<keyword evidence="3" id="KW-1185">Reference proteome</keyword>
<proteinExistence type="predicted"/>
<gene>
    <name evidence="2" type="ORF">RR48_10182</name>
</gene>